<keyword evidence="3" id="KW-1185">Reference proteome</keyword>
<comment type="caution">
    <text evidence="2">The sequence shown here is derived from an EMBL/GenBank/DDBJ whole genome shotgun (WGS) entry which is preliminary data.</text>
</comment>
<feature type="domain" description="Copper amine oxidase-like N-terminal" evidence="1">
    <location>
        <begin position="46"/>
        <end position="153"/>
    </location>
</feature>
<sequence length="572" mass="63935">MIVVKKWLSRVFIMVFVLCLVYPGMARANPDAGSVIMTLGQTKYYVDEKAHIMPVAPTVHEGVTLVPLRAISDIFGLRATWEQYTGVINLKLEDGHTMRIDTRNNKAYHSATPGAFDVTTIIQDGNTLVPLRFLAQNMNYQVDYNTNSKEIRIKKLPPPNQPPVAMFKLSRETYAQGETIEYEDTSYDPDGDEIIERKWEGRENAYFAPGEYQVSLTVKDSRGAWSEPFVRNIKITEEELMDQLTYYLHNPVLGKNIDVSGIPVLSLNTLNRVVTQTRESFLLSDNPETFKRDGILYKDEVVGDNRILYHHANGTNQDKSVYLLAINNGSEPATVQVKRHGVAGPADPMGVGRLAAYNFLGFDPSRAYTLELQPGEKVILNKDAKNPLRPGQTVHGIFDVHSDNPVTFAVVAVGKQDPINDYDELIMLPREETHTRGTFQLPSRNMTVRVTDNQPSRLIIADGKDDTFLYGKDLTSGRNVVYTRNVGNYGVVYSITIESRYRVGLLLNPRGGTFAGAGSWDGEPFYIPESGIMKTKEEAALLGIIEPGERKVLQFIPPGGSYLPVNILVIPF</sequence>
<dbReference type="SUPFAM" id="SSF49299">
    <property type="entry name" value="PKD domain"/>
    <property type="match status" value="1"/>
</dbReference>
<dbReference type="InterPro" id="IPR013783">
    <property type="entry name" value="Ig-like_fold"/>
</dbReference>
<reference evidence="2 3" key="1">
    <citation type="submission" date="2019-07" db="EMBL/GenBank/DDBJ databases">
        <title>Genomic Encyclopedia of Type Strains, Phase I: the one thousand microbial genomes (KMG-I) project.</title>
        <authorList>
            <person name="Kyrpides N."/>
        </authorList>
    </citation>
    <scope>NUCLEOTIDE SEQUENCE [LARGE SCALE GENOMIC DNA]</scope>
    <source>
        <strain evidence="2 3">DSM 6562</strain>
    </source>
</reference>
<dbReference type="InterPro" id="IPR035986">
    <property type="entry name" value="PKD_dom_sf"/>
</dbReference>
<dbReference type="SUPFAM" id="SSF55383">
    <property type="entry name" value="Copper amine oxidase, domain N"/>
    <property type="match status" value="2"/>
</dbReference>
<dbReference type="InterPro" id="IPR012854">
    <property type="entry name" value="Cu_amine_oxidase-like_N"/>
</dbReference>
<dbReference type="AlphaFoldDB" id="A0A5S4ZWT9"/>
<evidence type="ECO:0000259" key="1">
    <source>
        <dbReference type="Pfam" id="PF07833"/>
    </source>
</evidence>
<dbReference type="RefSeq" id="WP_166511075.1">
    <property type="nucleotide sequence ID" value="NZ_VNHM01000004.1"/>
</dbReference>
<dbReference type="Proteomes" id="UP000323166">
    <property type="component" value="Unassembled WGS sequence"/>
</dbReference>
<dbReference type="Gene3D" id="2.60.40.10">
    <property type="entry name" value="Immunoglobulins"/>
    <property type="match status" value="1"/>
</dbReference>
<dbReference type="EMBL" id="VNHM01000004">
    <property type="protein sequence ID" value="TYO96573.1"/>
    <property type="molecule type" value="Genomic_DNA"/>
</dbReference>
<evidence type="ECO:0000313" key="3">
    <source>
        <dbReference type="Proteomes" id="UP000323166"/>
    </source>
</evidence>
<name>A0A5S4ZWT9_9FIRM</name>
<organism evidence="2 3">
    <name type="scientific">Desulfallas thermosapovorans DSM 6562</name>
    <dbReference type="NCBI Taxonomy" id="1121431"/>
    <lineage>
        <taxon>Bacteria</taxon>
        <taxon>Bacillati</taxon>
        <taxon>Bacillota</taxon>
        <taxon>Clostridia</taxon>
        <taxon>Eubacteriales</taxon>
        <taxon>Desulfallaceae</taxon>
        <taxon>Desulfallas</taxon>
    </lineage>
</organism>
<protein>
    <submittedName>
        <fullName evidence="2">Copper amine oxidase-like protein</fullName>
    </submittedName>
</protein>
<evidence type="ECO:0000313" key="2">
    <source>
        <dbReference type="EMBL" id="TYO96573.1"/>
    </source>
</evidence>
<accession>A0A5S4ZWT9</accession>
<dbReference type="Gene3D" id="3.30.457.10">
    <property type="entry name" value="Copper amine oxidase-like, N-terminal domain"/>
    <property type="match status" value="1"/>
</dbReference>
<dbReference type="InterPro" id="IPR036582">
    <property type="entry name" value="Mao_N_sf"/>
</dbReference>
<gene>
    <name evidence="2" type="ORF">LX24_01042</name>
</gene>
<proteinExistence type="predicted"/>
<dbReference type="Pfam" id="PF07833">
    <property type="entry name" value="Cu_amine_oxidN1"/>
    <property type="match status" value="1"/>
</dbReference>